<name>A0A420F5D8_9ACTN</name>
<evidence type="ECO:0000256" key="7">
    <source>
        <dbReference type="ARBA" id="ARBA00022825"/>
    </source>
</evidence>
<gene>
    <name evidence="14" type="primary">mycP</name>
    <name evidence="14" type="ORF">D7I43_07330</name>
</gene>
<organism evidence="14 15">
    <name type="scientific">Micromonospora globbae</name>
    <dbReference type="NCBI Taxonomy" id="1894969"/>
    <lineage>
        <taxon>Bacteria</taxon>
        <taxon>Bacillati</taxon>
        <taxon>Actinomycetota</taxon>
        <taxon>Actinomycetes</taxon>
        <taxon>Micromonosporales</taxon>
        <taxon>Micromonosporaceae</taxon>
        <taxon>Micromonospora</taxon>
    </lineage>
</organism>
<dbReference type="InterPro" id="IPR015500">
    <property type="entry name" value="Peptidase_S8_subtilisin-rel"/>
</dbReference>
<evidence type="ECO:0000256" key="8">
    <source>
        <dbReference type="ARBA" id="ARBA00022989"/>
    </source>
</evidence>
<feature type="transmembrane region" description="Helical" evidence="12">
    <location>
        <begin position="395"/>
        <end position="413"/>
    </location>
</feature>
<evidence type="ECO:0000256" key="1">
    <source>
        <dbReference type="ARBA" id="ARBA00004162"/>
    </source>
</evidence>
<evidence type="ECO:0000313" key="14">
    <source>
        <dbReference type="EMBL" id="RKF28139.1"/>
    </source>
</evidence>
<dbReference type="PROSITE" id="PS51892">
    <property type="entry name" value="SUBTILASE"/>
    <property type="match status" value="1"/>
</dbReference>
<dbReference type="EMBL" id="RAQQ01000004">
    <property type="protein sequence ID" value="RKF28139.1"/>
    <property type="molecule type" value="Genomic_DNA"/>
</dbReference>
<evidence type="ECO:0000256" key="5">
    <source>
        <dbReference type="ARBA" id="ARBA00022692"/>
    </source>
</evidence>
<comment type="subcellular location">
    <subcellularLocation>
        <location evidence="1">Cell membrane</location>
        <topology evidence="1">Single-pass membrane protein</topology>
    </subcellularLocation>
</comment>
<evidence type="ECO:0000313" key="15">
    <source>
        <dbReference type="Proteomes" id="UP000285744"/>
    </source>
</evidence>
<evidence type="ECO:0000256" key="11">
    <source>
        <dbReference type="SAM" id="MobiDB-lite"/>
    </source>
</evidence>
<evidence type="ECO:0000259" key="13">
    <source>
        <dbReference type="Pfam" id="PF00082"/>
    </source>
</evidence>
<keyword evidence="7 10" id="KW-0720">Serine protease</keyword>
<feature type="active site" description="Charge relay system" evidence="10">
    <location>
        <position position="107"/>
    </location>
</feature>
<evidence type="ECO:0000256" key="4">
    <source>
        <dbReference type="ARBA" id="ARBA00022670"/>
    </source>
</evidence>
<dbReference type="AlphaFoldDB" id="A0A420F5D8"/>
<feature type="domain" description="Peptidase S8/S53" evidence="13">
    <location>
        <begin position="98"/>
        <end position="344"/>
    </location>
</feature>
<feature type="region of interest" description="Disordered" evidence="11">
    <location>
        <begin position="363"/>
        <end position="386"/>
    </location>
</feature>
<dbReference type="GO" id="GO:0005886">
    <property type="term" value="C:plasma membrane"/>
    <property type="evidence" value="ECO:0007669"/>
    <property type="project" value="UniProtKB-SubCell"/>
</dbReference>
<dbReference type="InterPro" id="IPR036852">
    <property type="entry name" value="Peptidase_S8/S53_dom_sf"/>
</dbReference>
<keyword evidence="4 10" id="KW-0645">Protease</keyword>
<accession>A0A420F5D8</accession>
<dbReference type="Pfam" id="PF00082">
    <property type="entry name" value="Peptidase_S8"/>
    <property type="match status" value="1"/>
</dbReference>
<keyword evidence="3" id="KW-1003">Cell membrane</keyword>
<sequence>MGSGSALGDRPRRTASCPPSRPGRTHRPRPSHRLDALRAILSAAFAVVISLTAPTPLASASSNPSSESDLTDDAVRVRRDQWHLHYLRINEAHSISEGDGVIVAVPDTGVDLHPDLRNNVLPGADMVEGGSGDGRRDRDSHGTSMAGLIAAHGRTNGRGALGVAPRAKILPIFDSPHNGTGSPDALASSIDFAISHGADVISISAVAGASPRLQRALSHARDADVVVVAAAGNRPEDTSVRYPAAEEGVIAVGGIDRQGRRASVSVTGPLLDVAAPAVDIYSTSHDGKYSKGTGTSSATAIVAGAVALIRSKYPHLPAREVVHRLTATAVDKGPPGRDDEYGYGVIDIVAALTADVPPLGFESATASAPAGDGPSAPAAAPGDEAASDRAATVRGLVTLGVIVAAGVTWTIVVRRRRRDAPPPRISR</sequence>
<keyword evidence="5 12" id="KW-0812">Transmembrane</keyword>
<dbReference type="InterPro" id="IPR050131">
    <property type="entry name" value="Peptidase_S8_subtilisin-like"/>
</dbReference>
<dbReference type="SUPFAM" id="SSF52743">
    <property type="entry name" value="Subtilisin-like"/>
    <property type="match status" value="1"/>
</dbReference>
<evidence type="ECO:0000256" key="9">
    <source>
        <dbReference type="ARBA" id="ARBA00023136"/>
    </source>
</evidence>
<dbReference type="GO" id="GO:0006508">
    <property type="term" value="P:proteolysis"/>
    <property type="evidence" value="ECO:0007669"/>
    <property type="project" value="UniProtKB-KW"/>
</dbReference>
<dbReference type="Proteomes" id="UP000285744">
    <property type="component" value="Unassembled WGS sequence"/>
</dbReference>
<evidence type="ECO:0000256" key="6">
    <source>
        <dbReference type="ARBA" id="ARBA00022801"/>
    </source>
</evidence>
<dbReference type="InterPro" id="IPR000209">
    <property type="entry name" value="Peptidase_S8/S53_dom"/>
</dbReference>
<dbReference type="PANTHER" id="PTHR43806">
    <property type="entry name" value="PEPTIDASE S8"/>
    <property type="match status" value="1"/>
</dbReference>
<feature type="region of interest" description="Disordered" evidence="11">
    <location>
        <begin position="1"/>
        <end position="31"/>
    </location>
</feature>
<dbReference type="Gene3D" id="3.40.50.200">
    <property type="entry name" value="Peptidase S8/S53 domain"/>
    <property type="match status" value="1"/>
</dbReference>
<comment type="caution">
    <text evidence="14">The sequence shown here is derived from an EMBL/GenBank/DDBJ whole genome shotgun (WGS) entry which is preliminary data.</text>
</comment>
<comment type="similarity">
    <text evidence="2 10">Belongs to the peptidase S8 family.</text>
</comment>
<feature type="active site" description="Charge relay system" evidence="10">
    <location>
        <position position="296"/>
    </location>
</feature>
<evidence type="ECO:0000256" key="2">
    <source>
        <dbReference type="ARBA" id="ARBA00011073"/>
    </source>
</evidence>
<evidence type="ECO:0000256" key="12">
    <source>
        <dbReference type="SAM" id="Phobius"/>
    </source>
</evidence>
<dbReference type="NCBIfam" id="TIGR03921">
    <property type="entry name" value="T7SS_mycosin"/>
    <property type="match status" value="1"/>
</dbReference>
<protein>
    <submittedName>
        <fullName evidence="14">Type VII secretion-associated serine protease mycosin</fullName>
    </submittedName>
</protein>
<evidence type="ECO:0000256" key="10">
    <source>
        <dbReference type="PROSITE-ProRule" id="PRU01240"/>
    </source>
</evidence>
<keyword evidence="9 12" id="KW-0472">Membrane</keyword>
<feature type="region of interest" description="Disordered" evidence="11">
    <location>
        <begin position="115"/>
        <end position="142"/>
    </location>
</feature>
<feature type="active site" description="Charge relay system" evidence="10">
    <location>
        <position position="141"/>
    </location>
</feature>
<dbReference type="InterPro" id="IPR023834">
    <property type="entry name" value="T7SS_pept_S8A_mycosin"/>
</dbReference>
<keyword evidence="6 10" id="KW-0378">Hydrolase</keyword>
<dbReference type="OrthoDB" id="5240330at2"/>
<dbReference type="PANTHER" id="PTHR43806:SF11">
    <property type="entry name" value="CEREVISIN-RELATED"/>
    <property type="match status" value="1"/>
</dbReference>
<reference evidence="14 15" key="1">
    <citation type="journal article" date="2018" name="Int. J. Syst. Evol. Microbiol.">
        <title>Micromonospora globbae sp. nov., an endophytic actinomycete isolated from roots of Globba winitii C. H. Wright.</title>
        <authorList>
            <person name="Kuncharoen N."/>
            <person name="Pittayakhajonwut P."/>
            <person name="Tanasupawat S."/>
        </authorList>
    </citation>
    <scope>NUCLEOTIDE SEQUENCE [LARGE SCALE GENOMIC DNA]</scope>
    <source>
        <strain evidence="14 15">WPS1-2</strain>
    </source>
</reference>
<dbReference type="PRINTS" id="PR00723">
    <property type="entry name" value="SUBTILISIN"/>
</dbReference>
<evidence type="ECO:0000256" key="3">
    <source>
        <dbReference type="ARBA" id="ARBA00022475"/>
    </source>
</evidence>
<keyword evidence="8 12" id="KW-1133">Transmembrane helix</keyword>
<proteinExistence type="inferred from homology"/>
<dbReference type="GO" id="GO:0004252">
    <property type="term" value="F:serine-type endopeptidase activity"/>
    <property type="evidence" value="ECO:0007669"/>
    <property type="project" value="UniProtKB-UniRule"/>
</dbReference>